<dbReference type="InterPro" id="IPR036866">
    <property type="entry name" value="RibonucZ/Hydroxyglut_hydro"/>
</dbReference>
<dbReference type="AlphaFoldDB" id="G8YEX0"/>
<keyword evidence="6" id="KW-1185">Reference proteome</keyword>
<organism evidence="5 6">
    <name type="scientific">Pichia sorbitophila (strain ATCC MYA-4447 / BCRC 22081 / CBS 7064 / NBRC 10061 / NRRL Y-12695)</name>
    <name type="common">Hybrid yeast</name>
    <dbReference type="NCBI Taxonomy" id="559304"/>
    <lineage>
        <taxon>Eukaryota</taxon>
        <taxon>Fungi</taxon>
        <taxon>Dikarya</taxon>
        <taxon>Ascomycota</taxon>
        <taxon>Saccharomycotina</taxon>
        <taxon>Pichiomycetes</taxon>
        <taxon>Debaryomycetaceae</taxon>
        <taxon>Millerozyma</taxon>
    </lineage>
</organism>
<dbReference type="EMBL" id="FO082051">
    <property type="protein sequence ID" value="CCE81719.1"/>
    <property type="molecule type" value="Genomic_DNA"/>
</dbReference>
<dbReference type="InterPro" id="IPR024225">
    <property type="entry name" value="cAMP-PdiesteraseII_CS"/>
</dbReference>
<dbReference type="GO" id="GO:0004115">
    <property type="term" value="F:3',5'-cyclic-AMP phosphodiesterase activity"/>
    <property type="evidence" value="ECO:0007669"/>
    <property type="project" value="UniProtKB-UniRule"/>
</dbReference>
<dbReference type="HOGENOM" id="CLU_016658_0_0_1"/>
<dbReference type="eggNOG" id="ENOG502RFKK">
    <property type="taxonomic scope" value="Eukaryota"/>
</dbReference>
<evidence type="ECO:0000256" key="2">
    <source>
        <dbReference type="ARBA" id="ARBA00023149"/>
    </source>
</evidence>
<evidence type="ECO:0000313" key="5">
    <source>
        <dbReference type="EMBL" id="CCE81719.1"/>
    </source>
</evidence>
<keyword evidence="2 4" id="KW-0114">cAMP</keyword>
<sequence>MRFEVTFLGVTGGPVEGNTCSMLLKGDYISYQDIIRDKNDAELMCVDAGAGLGSLSDIIYNEAYGNEARSREQRIYGSKVKPSHFLQAEISHPFKQLSEHNTPYRQALEVFQMLNCYFITHPHLDHVSGLVINSAGFSHTHCKRVYGSNYTIDTLQKHIFNGHVWPNMPRFDVLRLISSDFWHTFPINAVYSCTILDLSHGRVLRSKSSCDVAELRQRGDHHADLDKYHNLEDYVSSAFLITHEPSDSSLLIFGDFESDTISCTDKNKKIWHFIAPLICMPNRRLNGIIMECSAHKVQSTSKLYGHMNPELLIQELLYLQQECYTIAAQHDKVGNYSPLQGLNVVINHIKESPDGDYDPRYAILDELNSLNEKHKLGIVFSVAISGFSIVL</sequence>
<gene>
    <name evidence="5" type="primary">Piso0_002385</name>
    <name evidence="5" type="ORF">GNLVRS01_PISO0I09028g</name>
</gene>
<dbReference type="Pfam" id="PF02112">
    <property type="entry name" value="PDEase_II"/>
    <property type="match status" value="1"/>
</dbReference>
<dbReference type="Gene3D" id="3.60.15.10">
    <property type="entry name" value="Ribonuclease Z/Hydroxyacylglutathione hydrolase-like"/>
    <property type="match status" value="1"/>
</dbReference>
<evidence type="ECO:0000313" key="6">
    <source>
        <dbReference type="Proteomes" id="UP000005222"/>
    </source>
</evidence>
<dbReference type="InterPro" id="IPR000396">
    <property type="entry name" value="Pdiesterase2"/>
</dbReference>
<proteinExistence type="inferred from homology"/>
<name>G8YEX0_PICSO</name>
<dbReference type="PANTHER" id="PTHR28283:SF1">
    <property type="entry name" value="3',5'-CYCLIC-NUCLEOTIDE PHOSPHODIESTERASE 1"/>
    <property type="match status" value="1"/>
</dbReference>
<protein>
    <submittedName>
        <fullName evidence="5">Piso0_002385 protein</fullName>
    </submittedName>
</protein>
<dbReference type="PIRSF" id="PIRSF000962">
    <property type="entry name" value="Cyc_nuc_PDEase"/>
    <property type="match status" value="1"/>
</dbReference>
<dbReference type="InParanoid" id="G8YEX0"/>
<dbReference type="PANTHER" id="PTHR28283">
    <property type="entry name" value="3',5'-CYCLIC-NUCLEOTIDE PHOSPHODIESTERASE 1"/>
    <property type="match status" value="1"/>
</dbReference>
<dbReference type="GO" id="GO:1902660">
    <property type="term" value="P:negative regulation of glucose mediated signaling pathway"/>
    <property type="evidence" value="ECO:0007669"/>
    <property type="project" value="TreeGrafter"/>
</dbReference>
<dbReference type="OrthoDB" id="258495at2759"/>
<evidence type="ECO:0000256" key="4">
    <source>
        <dbReference type="PIRNR" id="PIRNR000962"/>
    </source>
</evidence>
<dbReference type="PROSITE" id="PS00607">
    <property type="entry name" value="PDEASE_II"/>
    <property type="match status" value="1"/>
</dbReference>
<dbReference type="OMA" id="YYITHPH"/>
<dbReference type="STRING" id="559304.G8YEX0"/>
<dbReference type="Proteomes" id="UP000005222">
    <property type="component" value="Chromosome I"/>
</dbReference>
<reference evidence="5 6" key="1">
    <citation type="journal article" date="2012" name="G3 (Bethesda)">
        <title>Pichia sorbitophila, an interspecies yeast hybrid reveals early steps of genome resolution following polyploidization.</title>
        <authorList>
            <person name="Leh Louis V."/>
            <person name="Despons L."/>
            <person name="Friedrich A."/>
            <person name="Martin T."/>
            <person name="Durrens P."/>
            <person name="Casaregola S."/>
            <person name="Neuveglise C."/>
            <person name="Fairhead C."/>
            <person name="Marck C."/>
            <person name="Cruz J.A."/>
            <person name="Straub M.L."/>
            <person name="Kugler V."/>
            <person name="Sacerdot C."/>
            <person name="Uzunov Z."/>
            <person name="Thierry A."/>
            <person name="Weiss S."/>
            <person name="Bleykasten C."/>
            <person name="De Montigny J."/>
            <person name="Jacques N."/>
            <person name="Jung P."/>
            <person name="Lemaire M."/>
            <person name="Mallet S."/>
            <person name="Morel G."/>
            <person name="Richard G.F."/>
            <person name="Sarkar A."/>
            <person name="Savel G."/>
            <person name="Schacherer J."/>
            <person name="Seret M.L."/>
            <person name="Talla E."/>
            <person name="Samson G."/>
            <person name="Jubin C."/>
            <person name="Poulain J."/>
            <person name="Vacherie B."/>
            <person name="Barbe V."/>
            <person name="Pelletier E."/>
            <person name="Sherman D.J."/>
            <person name="Westhof E."/>
            <person name="Weissenbach J."/>
            <person name="Baret P.V."/>
            <person name="Wincker P."/>
            <person name="Gaillardin C."/>
            <person name="Dujon B."/>
            <person name="Souciet J.L."/>
        </authorList>
    </citation>
    <scope>NUCLEOTIDE SEQUENCE [LARGE SCALE GENOMIC DNA]</scope>
    <source>
        <strain evidence="6">ATCC MYA-4447 / BCRC 22081 / CBS 7064 / NBRC 10061 / NRRL Y-12695</strain>
    </source>
</reference>
<dbReference type="GO" id="GO:0006198">
    <property type="term" value="P:cAMP catabolic process"/>
    <property type="evidence" value="ECO:0007669"/>
    <property type="project" value="UniProtKB-UniRule"/>
</dbReference>
<evidence type="ECO:0000256" key="3">
    <source>
        <dbReference type="ARBA" id="ARBA00025762"/>
    </source>
</evidence>
<dbReference type="CDD" id="cd07735">
    <property type="entry name" value="class_II_PDE_MBL-fold"/>
    <property type="match status" value="1"/>
</dbReference>
<dbReference type="FunCoup" id="G8YEX0">
    <property type="interactions" value="105"/>
</dbReference>
<dbReference type="GO" id="GO:0047555">
    <property type="term" value="F:3',5'-cyclic-GMP phosphodiesterase activity"/>
    <property type="evidence" value="ECO:0007669"/>
    <property type="project" value="TreeGrafter"/>
</dbReference>
<dbReference type="PRINTS" id="PR00388">
    <property type="entry name" value="PDIESTERASE2"/>
</dbReference>
<evidence type="ECO:0000256" key="1">
    <source>
        <dbReference type="ARBA" id="ARBA00022801"/>
    </source>
</evidence>
<keyword evidence="1 4" id="KW-0378">Hydrolase</keyword>
<comment type="similarity">
    <text evidence="3 4">Belongs to the cyclic nucleotide phosphodiesterase class-II family.</text>
</comment>
<accession>G8YEX0</accession>
<dbReference type="SUPFAM" id="SSF56281">
    <property type="entry name" value="Metallo-hydrolase/oxidoreductase"/>
    <property type="match status" value="1"/>
</dbReference>